<accession>V4GW23</accession>
<keyword evidence="4" id="KW-0378">Hydrolase</keyword>
<evidence type="ECO:0000256" key="7">
    <source>
        <dbReference type="SAM" id="MobiDB-lite"/>
    </source>
</evidence>
<dbReference type="OrthoDB" id="155188at2157"/>
<keyword evidence="10" id="KW-1185">Reference proteome</keyword>
<dbReference type="GO" id="GO:0008270">
    <property type="term" value="F:zinc ion binding"/>
    <property type="evidence" value="ECO:0007669"/>
    <property type="project" value="InterPro"/>
</dbReference>
<dbReference type="GO" id="GO:0005615">
    <property type="term" value="C:extracellular space"/>
    <property type="evidence" value="ECO:0007669"/>
    <property type="project" value="TreeGrafter"/>
</dbReference>
<feature type="region of interest" description="Disordered" evidence="7">
    <location>
        <begin position="571"/>
        <end position="608"/>
    </location>
</feature>
<dbReference type="RefSeq" id="WP_023393573.1">
    <property type="nucleotide sequence ID" value="NZ_ASGZ01000013.1"/>
</dbReference>
<keyword evidence="5" id="KW-0862">Zinc</keyword>
<gene>
    <name evidence="9" type="ORF">K933_04916</name>
</gene>
<dbReference type="Proteomes" id="UP000017840">
    <property type="component" value="Unassembled WGS sequence"/>
</dbReference>
<feature type="domain" description="Peptidase M14" evidence="8">
    <location>
        <begin position="54"/>
        <end position="258"/>
    </location>
</feature>
<keyword evidence="6" id="KW-0482">Metalloprotease</keyword>
<dbReference type="GO" id="GO:0004181">
    <property type="term" value="F:metallocarboxypeptidase activity"/>
    <property type="evidence" value="ECO:0007669"/>
    <property type="project" value="InterPro"/>
</dbReference>
<dbReference type="AlphaFoldDB" id="V4GW23"/>
<dbReference type="eggNOG" id="arCOG02889">
    <property type="taxonomic scope" value="Archaea"/>
</dbReference>
<dbReference type="PANTHER" id="PTHR11705">
    <property type="entry name" value="PROTEASE FAMILY M14 CARBOXYPEPTIDASE A,B"/>
    <property type="match status" value="1"/>
</dbReference>
<evidence type="ECO:0000313" key="10">
    <source>
        <dbReference type="Proteomes" id="UP000017840"/>
    </source>
</evidence>
<dbReference type="EMBL" id="ASGZ01000013">
    <property type="protein sequence ID" value="ESP89331.1"/>
    <property type="molecule type" value="Genomic_DNA"/>
</dbReference>
<keyword evidence="9" id="KW-0121">Carboxypeptidase</keyword>
<dbReference type="PANTHER" id="PTHR11705:SF143">
    <property type="entry name" value="SLL0236 PROTEIN"/>
    <property type="match status" value="1"/>
</dbReference>
<keyword evidence="3" id="KW-0645">Protease</keyword>
<dbReference type="Gene3D" id="3.40.630.10">
    <property type="entry name" value="Zn peptidases"/>
    <property type="match status" value="1"/>
</dbReference>
<dbReference type="Pfam" id="PF00246">
    <property type="entry name" value="Peptidase_M14"/>
    <property type="match status" value="1"/>
</dbReference>
<evidence type="ECO:0000256" key="1">
    <source>
        <dbReference type="ARBA" id="ARBA00001947"/>
    </source>
</evidence>
<dbReference type="GO" id="GO:0006508">
    <property type="term" value="P:proteolysis"/>
    <property type="evidence" value="ECO:0007669"/>
    <property type="project" value="UniProtKB-KW"/>
</dbReference>
<sequence>MRRRQFLTTATGLAAATTGLPAVTAQESDEEAPVNPNAYLTNEQLERRLALLDQSDLITVSQIGESAGLGAPVWEVQLGEGDTNVHLITQIHGDEPAGTDGILVALRQMTAEPDRYEDVLDELSITIVPRMNPDGAMYGEDLDGDDDLERLTRRQNTQPWERGDSRHEPYYHYGSEGQPSGYDMNRDFNLRSDLDRFRDDDGFLPADWWSGSEGDGETSWQLDMPYEGHTLSASGLRLTPEVRAVTRSFLRADPDYAITHHHQGIPTDPGSEPPEPSIMSVMAAFGPSYLDQAPFYDGEGPVADAVNPFIDRETSERSLRLNRLVHDRLAEVTDPWDDFDTVTRYGYATLWGSYLDALCPRTNAAGMLYEISGQSSSVGSRAYGQKVEASRVGFLETFEALADDPQLSSVDAESYFDIPLSGEEFPIDEVPGEGGETVVPYQVDFVVGEPNETLGESDDDFYGRQERLIQYVNGDADGVTTRDTWINSLPSEIRDCVSSDPIAVSDGTASVAFTVAEGCELQLSLVSYTLPGGEFSFDTADEQELVDAATTTVGSGEYTLDVTLPTGTAEGAAADRGVAPARGVSPVRDEPSARGRTSPRGGSSLRRL</sequence>
<name>V4GW23_9EURY</name>
<evidence type="ECO:0000256" key="4">
    <source>
        <dbReference type="ARBA" id="ARBA00022801"/>
    </source>
</evidence>
<proteinExistence type="inferred from homology"/>
<evidence type="ECO:0000256" key="2">
    <source>
        <dbReference type="ARBA" id="ARBA00005988"/>
    </source>
</evidence>
<protein>
    <submittedName>
        <fullName evidence="9">Carboxypeptidase</fullName>
    </submittedName>
</protein>
<dbReference type="PATRIC" id="fig|1324957.4.peg.998"/>
<evidence type="ECO:0000256" key="6">
    <source>
        <dbReference type="ARBA" id="ARBA00023049"/>
    </source>
</evidence>
<comment type="cofactor">
    <cofactor evidence="1">
        <name>Zn(2+)</name>
        <dbReference type="ChEBI" id="CHEBI:29105"/>
    </cofactor>
</comment>
<dbReference type="SUPFAM" id="SSF53187">
    <property type="entry name" value="Zn-dependent exopeptidases"/>
    <property type="match status" value="1"/>
</dbReference>
<evidence type="ECO:0000256" key="3">
    <source>
        <dbReference type="ARBA" id="ARBA00022670"/>
    </source>
</evidence>
<evidence type="ECO:0000313" key="9">
    <source>
        <dbReference type="EMBL" id="ESP89331.1"/>
    </source>
</evidence>
<dbReference type="InterPro" id="IPR000834">
    <property type="entry name" value="Peptidase_M14"/>
</dbReference>
<organism evidence="9 10">
    <name type="scientific">Candidatus Halobonum tyrrellensis G22</name>
    <dbReference type="NCBI Taxonomy" id="1324957"/>
    <lineage>
        <taxon>Archaea</taxon>
        <taxon>Methanobacteriati</taxon>
        <taxon>Methanobacteriota</taxon>
        <taxon>Stenosarchaea group</taxon>
        <taxon>Halobacteria</taxon>
        <taxon>Halobacteriales</taxon>
        <taxon>Haloferacaceae</taxon>
        <taxon>Candidatus Halobonum</taxon>
    </lineage>
</organism>
<comment type="caution">
    <text evidence="9">The sequence shown here is derived from an EMBL/GenBank/DDBJ whole genome shotgun (WGS) entry which is preliminary data.</text>
</comment>
<reference evidence="9 10" key="1">
    <citation type="journal article" date="2013" name="Genome Announc.">
        <title>Draft Genome Sequence of 'Candidatus Halobonum tyrrellensis' Strain G22, Isolated from the Hypersaline Waters of Lake Tyrrell, Australia.</title>
        <authorList>
            <person name="Ugalde J.A."/>
            <person name="Narasingarao P."/>
            <person name="Kuo S."/>
            <person name="Podell S."/>
            <person name="Allen E.E."/>
        </authorList>
    </citation>
    <scope>NUCLEOTIDE SEQUENCE [LARGE SCALE GENOMIC DNA]</scope>
    <source>
        <strain evidence="9 10">G22</strain>
    </source>
</reference>
<evidence type="ECO:0000256" key="5">
    <source>
        <dbReference type="ARBA" id="ARBA00022833"/>
    </source>
</evidence>
<evidence type="ECO:0000259" key="8">
    <source>
        <dbReference type="Pfam" id="PF00246"/>
    </source>
</evidence>
<comment type="similarity">
    <text evidence="2">Belongs to the peptidase M14 family.</text>
</comment>